<evidence type="ECO:0000313" key="2">
    <source>
        <dbReference type="Proteomes" id="UP000011713"/>
    </source>
</evidence>
<protein>
    <recommendedName>
        <fullName evidence="3">Retrotransposon gag domain-containing protein</fullName>
    </recommendedName>
</protein>
<reference evidence="2" key="1">
    <citation type="journal article" date="2010" name="Science">
        <title>Signatures of adaptation to obligate biotrophy in the Hyaloperonospora arabidopsidis genome.</title>
        <authorList>
            <person name="Baxter L."/>
            <person name="Tripathy S."/>
            <person name="Ishaque N."/>
            <person name="Boot N."/>
            <person name="Cabral A."/>
            <person name="Kemen E."/>
            <person name="Thines M."/>
            <person name="Ah-Fong A."/>
            <person name="Anderson R."/>
            <person name="Badejoko W."/>
            <person name="Bittner-Eddy P."/>
            <person name="Boore J.L."/>
            <person name="Chibucos M.C."/>
            <person name="Coates M."/>
            <person name="Dehal P."/>
            <person name="Delehaunty K."/>
            <person name="Dong S."/>
            <person name="Downton P."/>
            <person name="Dumas B."/>
            <person name="Fabro G."/>
            <person name="Fronick C."/>
            <person name="Fuerstenberg S.I."/>
            <person name="Fulton L."/>
            <person name="Gaulin E."/>
            <person name="Govers F."/>
            <person name="Hughes L."/>
            <person name="Humphray S."/>
            <person name="Jiang R.H."/>
            <person name="Judelson H."/>
            <person name="Kamoun S."/>
            <person name="Kyung K."/>
            <person name="Meijer H."/>
            <person name="Minx P."/>
            <person name="Morris P."/>
            <person name="Nelson J."/>
            <person name="Phuntumart V."/>
            <person name="Qutob D."/>
            <person name="Rehmany A."/>
            <person name="Rougon-Cardoso A."/>
            <person name="Ryden P."/>
            <person name="Torto-Alalibo T."/>
            <person name="Studholme D."/>
            <person name="Wang Y."/>
            <person name="Win J."/>
            <person name="Wood J."/>
            <person name="Clifton S.W."/>
            <person name="Rogers J."/>
            <person name="Van den Ackerveken G."/>
            <person name="Jones J.D."/>
            <person name="McDowell J.M."/>
            <person name="Beynon J."/>
            <person name="Tyler B.M."/>
        </authorList>
    </citation>
    <scope>NUCLEOTIDE SEQUENCE [LARGE SCALE GENOMIC DNA]</scope>
    <source>
        <strain evidence="2">Emoy2</strain>
    </source>
</reference>
<dbReference type="VEuPathDB" id="FungiDB:HpaG804299"/>
<dbReference type="eggNOG" id="ENOG502SPRV">
    <property type="taxonomic scope" value="Eukaryota"/>
</dbReference>
<proteinExistence type="predicted"/>
<dbReference type="HOGENOM" id="CLU_106073_0_0_1"/>
<evidence type="ECO:0008006" key="3">
    <source>
        <dbReference type="Google" id="ProtNLM"/>
    </source>
</evidence>
<dbReference type="InParanoid" id="M4BDD2"/>
<dbReference type="EnsemblProtists" id="HpaT804299">
    <property type="protein sequence ID" value="HpaP804299"/>
    <property type="gene ID" value="HpaG804299"/>
</dbReference>
<keyword evidence="2" id="KW-1185">Reference proteome</keyword>
<organism evidence="1 2">
    <name type="scientific">Hyaloperonospora arabidopsidis (strain Emoy2)</name>
    <name type="common">Downy mildew agent</name>
    <name type="synonym">Peronospora arabidopsidis</name>
    <dbReference type="NCBI Taxonomy" id="559515"/>
    <lineage>
        <taxon>Eukaryota</taxon>
        <taxon>Sar</taxon>
        <taxon>Stramenopiles</taxon>
        <taxon>Oomycota</taxon>
        <taxon>Peronosporomycetes</taxon>
        <taxon>Peronosporales</taxon>
        <taxon>Peronosporaceae</taxon>
        <taxon>Hyaloperonospora</taxon>
    </lineage>
</organism>
<dbReference type="EMBL" id="JH598152">
    <property type="status" value="NOT_ANNOTATED_CDS"/>
    <property type="molecule type" value="Genomic_DNA"/>
</dbReference>
<evidence type="ECO:0000313" key="1">
    <source>
        <dbReference type="EnsemblProtists" id="HpaP804299"/>
    </source>
</evidence>
<dbReference type="AlphaFoldDB" id="M4BDD2"/>
<accession>M4BDD2</accession>
<sequence length="206" mass="23474">MAQGLDDQALANLSSCSPEQRVPQLEQFKKFVLGQRMSASEARSHEVAESISKTHDELLREQARNEALNRTVESLSARSIKPRPIRMDPPKFDGTAVRTIVHWLLAVEQCGVAQLIEDDTRMVSYAISHLRGKASKWAYSALMANSKAFPSWAIFKTKIRAIYQPPNNEVLLRVRFFSKRSDPSKTMYRRCALCRRLLVWSDTGKH</sequence>
<name>M4BDD2_HYAAE</name>
<reference evidence="1" key="2">
    <citation type="submission" date="2015-06" db="UniProtKB">
        <authorList>
            <consortium name="EnsemblProtists"/>
        </authorList>
    </citation>
    <scope>IDENTIFICATION</scope>
    <source>
        <strain evidence="1">Emoy2</strain>
    </source>
</reference>
<dbReference type="Proteomes" id="UP000011713">
    <property type="component" value="Unassembled WGS sequence"/>
</dbReference>